<sequence>MRIIAGRLRGSNLFGPSNAKIRPTSDKARETLFNIIGPRVYDCRFLDLFAGTGAVGLEAISRGAKSATFIDSKNVEIIRKNADKLKLVEPADYTIIKSDAVQAMESLITVNKKFDIVFADPPWDAGLEKKIVEMAQTLLNKNGVLILEAFYKTILPKTAPQLALVKSRKSGEAVFYFYEQG</sequence>
<dbReference type="PIRSF" id="PIRSF004553">
    <property type="entry name" value="CHP00095"/>
    <property type="match status" value="1"/>
</dbReference>
<dbReference type="NCBIfam" id="TIGR00095">
    <property type="entry name" value="16S rRNA (guanine(966)-N(2))-methyltransferase RsmD"/>
    <property type="match status" value="1"/>
</dbReference>
<evidence type="ECO:0000256" key="2">
    <source>
        <dbReference type="ARBA" id="ARBA00022679"/>
    </source>
</evidence>
<dbReference type="GO" id="GO:0052913">
    <property type="term" value="F:16S rRNA (guanine(966)-N(2))-methyltransferase activity"/>
    <property type="evidence" value="ECO:0007669"/>
    <property type="project" value="UniProtKB-EC"/>
</dbReference>
<protein>
    <submittedName>
        <fullName evidence="3">16S rRNA (Guanine(966)-N(2))-methyltransferase</fullName>
        <ecNumber evidence="3">2.1.1.171</ecNumber>
    </submittedName>
</protein>
<dbReference type="EMBL" id="UOGC01000120">
    <property type="protein sequence ID" value="VAX21489.1"/>
    <property type="molecule type" value="Genomic_DNA"/>
</dbReference>
<dbReference type="PROSITE" id="PS00092">
    <property type="entry name" value="N6_MTASE"/>
    <property type="match status" value="1"/>
</dbReference>
<evidence type="ECO:0000256" key="1">
    <source>
        <dbReference type="ARBA" id="ARBA00022603"/>
    </source>
</evidence>
<dbReference type="InterPro" id="IPR004398">
    <property type="entry name" value="RNA_MeTrfase_RsmD"/>
</dbReference>
<dbReference type="PANTHER" id="PTHR43542">
    <property type="entry name" value="METHYLTRANSFERASE"/>
    <property type="match status" value="1"/>
</dbReference>
<reference evidence="3" key="1">
    <citation type="submission" date="2018-06" db="EMBL/GenBank/DDBJ databases">
        <authorList>
            <person name="Zhirakovskaya E."/>
        </authorList>
    </citation>
    <scope>NUCLEOTIDE SEQUENCE</scope>
</reference>
<dbReference type="EC" id="2.1.1.171" evidence="3"/>
<evidence type="ECO:0000313" key="3">
    <source>
        <dbReference type="EMBL" id="VAX21489.1"/>
    </source>
</evidence>
<dbReference type="Pfam" id="PF03602">
    <property type="entry name" value="Cons_hypoth95"/>
    <property type="match status" value="1"/>
</dbReference>
<organism evidence="3">
    <name type="scientific">hydrothermal vent metagenome</name>
    <dbReference type="NCBI Taxonomy" id="652676"/>
    <lineage>
        <taxon>unclassified sequences</taxon>
        <taxon>metagenomes</taxon>
        <taxon>ecological metagenomes</taxon>
    </lineage>
</organism>
<accession>A0A3B1BU99</accession>
<dbReference type="Gene3D" id="3.40.50.150">
    <property type="entry name" value="Vaccinia Virus protein VP39"/>
    <property type="match status" value="1"/>
</dbReference>
<keyword evidence="1 3" id="KW-0489">Methyltransferase</keyword>
<dbReference type="InterPro" id="IPR029063">
    <property type="entry name" value="SAM-dependent_MTases_sf"/>
</dbReference>
<dbReference type="CDD" id="cd02440">
    <property type="entry name" value="AdoMet_MTases"/>
    <property type="match status" value="1"/>
</dbReference>
<proteinExistence type="predicted"/>
<dbReference type="GO" id="GO:0003676">
    <property type="term" value="F:nucleic acid binding"/>
    <property type="evidence" value="ECO:0007669"/>
    <property type="project" value="InterPro"/>
</dbReference>
<name>A0A3B1BU99_9ZZZZ</name>
<gene>
    <name evidence="3" type="ORF">MNBD_NITROSPINAE01-450</name>
</gene>
<dbReference type="PANTHER" id="PTHR43542:SF1">
    <property type="entry name" value="METHYLTRANSFERASE"/>
    <property type="match status" value="1"/>
</dbReference>
<dbReference type="InterPro" id="IPR002052">
    <property type="entry name" value="DNA_methylase_N6_adenine_CS"/>
</dbReference>
<keyword evidence="2 3" id="KW-0808">Transferase</keyword>
<dbReference type="AlphaFoldDB" id="A0A3B1BU99"/>
<dbReference type="SUPFAM" id="SSF53335">
    <property type="entry name" value="S-adenosyl-L-methionine-dependent methyltransferases"/>
    <property type="match status" value="1"/>
</dbReference>